<gene>
    <name evidence="2" type="ORF">MKZ38_005822</name>
</gene>
<accession>A0AAD5S3T1</accession>
<proteinExistence type="predicted"/>
<keyword evidence="3" id="KW-1185">Reference proteome</keyword>
<evidence type="ECO:0000256" key="1">
    <source>
        <dbReference type="SAM" id="MobiDB-lite"/>
    </source>
</evidence>
<protein>
    <submittedName>
        <fullName evidence="2">Uncharacterized protein</fullName>
    </submittedName>
</protein>
<feature type="compositionally biased region" description="Polar residues" evidence="1">
    <location>
        <begin position="124"/>
        <end position="133"/>
    </location>
</feature>
<dbReference type="EMBL" id="JAKWBI020000034">
    <property type="protein sequence ID" value="KAJ2905309.1"/>
    <property type="molecule type" value="Genomic_DNA"/>
</dbReference>
<dbReference type="AlphaFoldDB" id="A0AAD5S3T1"/>
<feature type="compositionally biased region" description="Low complexity" evidence="1">
    <location>
        <begin position="13"/>
        <end position="32"/>
    </location>
</feature>
<dbReference type="Proteomes" id="UP001201980">
    <property type="component" value="Unassembled WGS sequence"/>
</dbReference>
<feature type="compositionally biased region" description="Polar residues" evidence="1">
    <location>
        <begin position="78"/>
        <end position="95"/>
    </location>
</feature>
<feature type="compositionally biased region" description="Polar residues" evidence="1">
    <location>
        <begin position="33"/>
        <end position="53"/>
    </location>
</feature>
<comment type="caution">
    <text evidence="2">The sequence shown here is derived from an EMBL/GenBank/DDBJ whole genome shotgun (WGS) entry which is preliminary data.</text>
</comment>
<feature type="region of interest" description="Disordered" evidence="1">
    <location>
        <begin position="180"/>
        <end position="213"/>
    </location>
</feature>
<feature type="compositionally biased region" description="Polar residues" evidence="1">
    <location>
        <begin position="146"/>
        <end position="156"/>
    </location>
</feature>
<feature type="compositionally biased region" description="Gly residues" evidence="1">
    <location>
        <begin position="134"/>
        <end position="145"/>
    </location>
</feature>
<sequence length="233" mass="23410">MGATDDMAAIAIIATATSDPPTNSDSDSTRTTIRNIETPYSSSHRTVIHNTANIHHDAEAGEPRNPSSWPIDLKPANIHNTPSTHSASKAGQTTATTNTEDPDSNTSTTTTASPTPSFAIRATPRSTKSTPQKSGGGGGGGGGGSNDSSISATTSVFPDAGTLPVDSTWTQVVSIGDATAGADGSFGSIFTKPAEPTTSGATDTADTKTEDGEAKTTLISSTITVVPSAASTT</sequence>
<feature type="region of interest" description="Disordered" evidence="1">
    <location>
        <begin position="13"/>
        <end position="164"/>
    </location>
</feature>
<feature type="compositionally biased region" description="Low complexity" evidence="1">
    <location>
        <begin position="96"/>
        <end position="117"/>
    </location>
</feature>
<organism evidence="2 3">
    <name type="scientific">Zalerion maritima</name>
    <dbReference type="NCBI Taxonomy" id="339359"/>
    <lineage>
        <taxon>Eukaryota</taxon>
        <taxon>Fungi</taxon>
        <taxon>Dikarya</taxon>
        <taxon>Ascomycota</taxon>
        <taxon>Pezizomycotina</taxon>
        <taxon>Sordariomycetes</taxon>
        <taxon>Lulworthiomycetidae</taxon>
        <taxon>Lulworthiales</taxon>
        <taxon>Lulworthiaceae</taxon>
        <taxon>Zalerion</taxon>
    </lineage>
</organism>
<evidence type="ECO:0000313" key="2">
    <source>
        <dbReference type="EMBL" id="KAJ2905309.1"/>
    </source>
</evidence>
<name>A0AAD5S3T1_9PEZI</name>
<evidence type="ECO:0000313" key="3">
    <source>
        <dbReference type="Proteomes" id="UP001201980"/>
    </source>
</evidence>
<reference evidence="2" key="1">
    <citation type="submission" date="2022-07" db="EMBL/GenBank/DDBJ databases">
        <title>Draft genome sequence of Zalerion maritima ATCC 34329, a (micro)plastics degrading marine fungus.</title>
        <authorList>
            <person name="Paco A."/>
            <person name="Goncalves M.F.M."/>
            <person name="Rocha-Santos T.A.P."/>
            <person name="Alves A."/>
        </authorList>
    </citation>
    <scope>NUCLEOTIDE SEQUENCE</scope>
    <source>
        <strain evidence="2">ATCC 34329</strain>
    </source>
</reference>